<keyword evidence="4" id="KW-0408">Iron</keyword>
<dbReference type="AlphaFoldDB" id="A0A9Q5Z7X7"/>
<dbReference type="Pfam" id="PF19112">
    <property type="entry name" value="VanA_C"/>
    <property type="match status" value="1"/>
</dbReference>
<dbReference type="Proteomes" id="UP000222310">
    <property type="component" value="Unassembled WGS sequence"/>
</dbReference>
<dbReference type="PANTHER" id="PTHR21266">
    <property type="entry name" value="IRON-SULFUR DOMAIN CONTAINING PROTEIN"/>
    <property type="match status" value="1"/>
</dbReference>
<dbReference type="PROSITE" id="PS00570">
    <property type="entry name" value="RING_HYDROXYL_ALPHA"/>
    <property type="match status" value="1"/>
</dbReference>
<dbReference type="EMBL" id="LAHD01000098">
    <property type="protein sequence ID" value="PHJ98555.1"/>
    <property type="molecule type" value="Genomic_DNA"/>
</dbReference>
<dbReference type="SUPFAM" id="SSF55961">
    <property type="entry name" value="Bet v1-like"/>
    <property type="match status" value="1"/>
</dbReference>
<keyword evidence="5" id="KW-0411">Iron-sulfur</keyword>
<organism evidence="7 8">
    <name type="scientific">Nostoc linckia z8</name>
    <dbReference type="NCBI Taxonomy" id="1628746"/>
    <lineage>
        <taxon>Bacteria</taxon>
        <taxon>Bacillati</taxon>
        <taxon>Cyanobacteriota</taxon>
        <taxon>Cyanophyceae</taxon>
        <taxon>Nostocales</taxon>
        <taxon>Nostocaceae</taxon>
        <taxon>Nostoc</taxon>
    </lineage>
</organism>
<dbReference type="GO" id="GO:0004497">
    <property type="term" value="F:monooxygenase activity"/>
    <property type="evidence" value="ECO:0007669"/>
    <property type="project" value="UniProtKB-ARBA"/>
</dbReference>
<dbReference type="GO" id="GO:0005506">
    <property type="term" value="F:iron ion binding"/>
    <property type="evidence" value="ECO:0007669"/>
    <property type="project" value="InterPro"/>
</dbReference>
<dbReference type="InterPro" id="IPR036922">
    <property type="entry name" value="Rieske_2Fe-2S_sf"/>
</dbReference>
<dbReference type="Gene3D" id="3.90.380.10">
    <property type="entry name" value="Naphthalene 1,2-dioxygenase Alpha Subunit, Chain A, domain 1"/>
    <property type="match status" value="1"/>
</dbReference>
<dbReference type="GO" id="GO:0016705">
    <property type="term" value="F:oxidoreductase activity, acting on paired donors, with incorporation or reduction of molecular oxygen"/>
    <property type="evidence" value="ECO:0007669"/>
    <property type="project" value="UniProtKB-ARBA"/>
</dbReference>
<sequence length="336" mass="38676">MVQDQILLNDWHVIARSQDLQPGTVLHKRLLGLDLVLWHNGEKVLAWQDLCPHRGARLSLGYVNKDTLICPYHGLAFNSEGKCMLIPANPDQSPPAQACVKTYQVQERYDLLWVCLGTPKQDIAPFSEWDDPGYRKIFCGPYHYHSSPLRALENFIDPAHFPIMHSGLFAHASRPELTHYELEFLPDGISFKCGLWELDFNSGNPHQAPLIFNTYDYRIFRPLVAYFKLGPGERRLNVFYTITPIDEDECVAQYWLMVNSAREVPVEIYLDIQNQVASQDIAIVESQQPRRLPLDLQAEVHLPSDRYSIAYRKWLKQQGVTFGTISSRQEARGNRQ</sequence>
<dbReference type="InterPro" id="IPR050584">
    <property type="entry name" value="Cholesterol_7-desaturase"/>
</dbReference>
<dbReference type="GeneID" id="71769267"/>
<dbReference type="PROSITE" id="PS51296">
    <property type="entry name" value="RIESKE"/>
    <property type="match status" value="1"/>
</dbReference>
<accession>A0A9Q5Z7X7</accession>
<dbReference type="InterPro" id="IPR017941">
    <property type="entry name" value="Rieske_2Fe-2S"/>
</dbReference>
<protein>
    <recommendedName>
        <fullName evidence="6">Rieske domain-containing protein</fullName>
    </recommendedName>
</protein>
<evidence type="ECO:0000256" key="1">
    <source>
        <dbReference type="ARBA" id="ARBA00022714"/>
    </source>
</evidence>
<comment type="caution">
    <text evidence="7">The sequence shown here is derived from an EMBL/GenBank/DDBJ whole genome shotgun (WGS) entry which is preliminary data.</text>
</comment>
<evidence type="ECO:0000256" key="4">
    <source>
        <dbReference type="ARBA" id="ARBA00023004"/>
    </source>
</evidence>
<dbReference type="InterPro" id="IPR044043">
    <property type="entry name" value="VanA_C_cat"/>
</dbReference>
<keyword evidence="3" id="KW-0560">Oxidoreductase</keyword>
<feature type="domain" description="Rieske" evidence="6">
    <location>
        <begin position="12"/>
        <end position="114"/>
    </location>
</feature>
<keyword evidence="2" id="KW-0479">Metal-binding</keyword>
<evidence type="ECO:0000313" key="8">
    <source>
        <dbReference type="Proteomes" id="UP000222310"/>
    </source>
</evidence>
<dbReference type="GO" id="GO:0051537">
    <property type="term" value="F:2 iron, 2 sulfur cluster binding"/>
    <property type="evidence" value="ECO:0007669"/>
    <property type="project" value="UniProtKB-KW"/>
</dbReference>
<evidence type="ECO:0000256" key="3">
    <source>
        <dbReference type="ARBA" id="ARBA00023002"/>
    </source>
</evidence>
<dbReference type="Gene3D" id="2.102.10.10">
    <property type="entry name" value="Rieske [2Fe-2S] iron-sulphur domain"/>
    <property type="match status" value="1"/>
</dbReference>
<evidence type="ECO:0000256" key="5">
    <source>
        <dbReference type="ARBA" id="ARBA00023014"/>
    </source>
</evidence>
<dbReference type="RefSeq" id="WP_099071303.1">
    <property type="nucleotide sequence ID" value="NZ_LAHD01000098.1"/>
</dbReference>
<dbReference type="SUPFAM" id="SSF50022">
    <property type="entry name" value="ISP domain"/>
    <property type="match status" value="1"/>
</dbReference>
<gene>
    <name evidence="7" type="ORF">VF08_26755</name>
</gene>
<evidence type="ECO:0000256" key="2">
    <source>
        <dbReference type="ARBA" id="ARBA00022723"/>
    </source>
</evidence>
<proteinExistence type="predicted"/>
<dbReference type="Pfam" id="PF00355">
    <property type="entry name" value="Rieske"/>
    <property type="match status" value="1"/>
</dbReference>
<reference evidence="7 8" key="1">
    <citation type="submission" date="2015-02" db="EMBL/GenBank/DDBJ databases">
        <title>Nostoc linckia genome annotation.</title>
        <authorList>
            <person name="Zhou Z."/>
        </authorList>
    </citation>
    <scope>NUCLEOTIDE SEQUENCE [LARGE SCALE GENOMIC DNA]</scope>
    <source>
        <strain evidence="8">z8</strain>
    </source>
</reference>
<evidence type="ECO:0000313" key="7">
    <source>
        <dbReference type="EMBL" id="PHJ98555.1"/>
    </source>
</evidence>
<name>A0A9Q5Z7X7_NOSLI</name>
<dbReference type="PANTHER" id="PTHR21266:SF60">
    <property type="entry name" value="3-KETOSTEROID-9-ALPHA-MONOOXYGENASE, OXYGENASE COMPONENT"/>
    <property type="match status" value="1"/>
</dbReference>
<evidence type="ECO:0000259" key="6">
    <source>
        <dbReference type="PROSITE" id="PS51296"/>
    </source>
</evidence>
<dbReference type="InterPro" id="IPR015881">
    <property type="entry name" value="ARHD_Rieske_2Fe_2S"/>
</dbReference>
<keyword evidence="1" id="KW-0001">2Fe-2S</keyword>